<dbReference type="Gene3D" id="3.30.420.10">
    <property type="entry name" value="Ribonuclease H-like superfamily/Ribonuclease H"/>
    <property type="match status" value="1"/>
</dbReference>
<sequence>MERRREGFIAHKALCGVSVCLFRLSEPAVDVVAGSESFYVKEDGRQMIRIYWLDAYEDPVKHSGTVYLFGRVNVGGNQWASCCVTVKNIFRQVFFLPRESRHCGTSTFKCRVKRCFLVLFHSNHPKLPTDLSGETFSAVFNTTATAMERLLVEKGMMGPGWLDITNYVEVTAKLSYCDYEFTVDMERMKNITYNTSVNQPAPPVRMLVLNMLTTLNEKKENEICMISTLYNPNCNLVNPSTSQKDLQRLCLFTKPNGCVLPFDIKDQLARRGLSEFVQTAGNEKALLSLFLAKLQKYEPDVIVGHDLSASVSVLVSRMDKLKVANWSRTSRLKRTVNVGKVAHNKAGHWELTAGRLLVDSRLSAMELVRCRSYDLTELVSQLLGAQRESIYANEVGANNSQQLLNLIQWSWMDPWLSLRVIAQLNALPLAVQITNIVGGVTSRTLMGGRAERNEFLLLHAFNKANILAPNKYTPSFKKEKDIDDGENSKSKAQYSGGLVLEPKKGLYDTLILLLDFNSLYPSIIQEYNICFTTVAHTKDSDEMPEVPSSSLAEGVLPCEIRGLVERRRQVKKLMKEAPEAKKKQYDIRQMALKLTANSMYGCLGFQQSRFYAKPLAALITSKGREILMHTKDLVEKLGYSVVYGDTDSIMINTNSTDLKQAKKLGFEIKRQVNQCHRLLELELDGVFKRMLLLKKKKYAALTVNPDNELDTKKELKGLDIVRRDWSQLAKEAGNTVVDLILDPQLSRDDLVAEIHESLQRLRVRLDNGDVDKTLFEISKQLTRNPKDYHDLKSQPHALVAMRLNETGKFSLHQGDIVEYIICEDGTTNSAMQRAYHRTELAANPDLKIDLHYYLAQQVHPVVSRLCAPIEETDAVRIAEALGMDPASYRRSAAAHASDTTAAEDEWAWQGPLTYDHCESLSFTCPGSGCGHVLTIFELFWDFSTFRLSLETCDKCGVELSHYSAYVCNKVQRTLKEFVAKHLLAAFKCDDPVCEFSTKTHLLKWCREGLECPKCSGGVLRKEEDHKQLKDQVIFVRLGCY</sequence>
<feature type="domain" description="DNA-directed DNA polymerase family B multifunctional" evidence="13">
    <location>
        <begin position="441"/>
        <end position="869"/>
    </location>
</feature>
<dbReference type="GO" id="GO:0008270">
    <property type="term" value="F:zinc ion binding"/>
    <property type="evidence" value="ECO:0007669"/>
    <property type="project" value="UniProtKB-KW"/>
</dbReference>
<dbReference type="Gene3D" id="3.90.1600.10">
    <property type="entry name" value="Palm domain of DNA polymerase"/>
    <property type="match status" value="1"/>
</dbReference>
<evidence type="ECO:0000256" key="4">
    <source>
        <dbReference type="ARBA" id="ARBA00022695"/>
    </source>
</evidence>
<comment type="subcellular location">
    <subcellularLocation>
        <location evidence="1">Nucleus</location>
    </subcellularLocation>
</comment>
<dbReference type="EMBL" id="UZAH01026663">
    <property type="protein sequence ID" value="VDO83855.1"/>
    <property type="molecule type" value="Genomic_DNA"/>
</dbReference>
<dbReference type="Pfam" id="PF00136">
    <property type="entry name" value="DNA_pol_B"/>
    <property type="match status" value="1"/>
</dbReference>
<dbReference type="InterPro" id="IPR045846">
    <property type="entry name" value="POLBc_alpha"/>
</dbReference>
<keyword evidence="6" id="KW-0479">Metal-binding</keyword>
<dbReference type="GO" id="GO:0005658">
    <property type="term" value="C:alpha DNA polymerase:primase complex"/>
    <property type="evidence" value="ECO:0007669"/>
    <property type="project" value="UniProtKB-ARBA"/>
</dbReference>
<dbReference type="InterPro" id="IPR006133">
    <property type="entry name" value="DNA-dir_DNA_pol_B_exonuc"/>
</dbReference>
<evidence type="ECO:0000256" key="7">
    <source>
        <dbReference type="ARBA" id="ARBA00022771"/>
    </source>
</evidence>
<dbReference type="PRINTS" id="PR00106">
    <property type="entry name" value="DNAPOLB"/>
</dbReference>
<evidence type="ECO:0000256" key="1">
    <source>
        <dbReference type="ARBA" id="ARBA00004123"/>
    </source>
</evidence>
<keyword evidence="8" id="KW-0862">Zinc</keyword>
<protein>
    <recommendedName>
        <fullName evidence="12">DNA polymerase</fullName>
        <ecNumber evidence="12">2.7.7.7</ecNumber>
    </recommendedName>
</protein>
<evidence type="ECO:0000256" key="2">
    <source>
        <dbReference type="ARBA" id="ARBA00005755"/>
    </source>
</evidence>
<gene>
    <name evidence="16" type="ORF">HPBE_LOCUS10143</name>
</gene>
<reference evidence="16 17" key="1">
    <citation type="submission" date="2018-11" db="EMBL/GenBank/DDBJ databases">
        <authorList>
            <consortium name="Pathogen Informatics"/>
        </authorList>
    </citation>
    <scope>NUCLEOTIDE SEQUENCE [LARGE SCALE GENOMIC DNA]</scope>
</reference>
<evidence type="ECO:0000259" key="15">
    <source>
        <dbReference type="Pfam" id="PF08996"/>
    </source>
</evidence>
<dbReference type="GO" id="GO:0003697">
    <property type="term" value="F:single-stranded DNA binding"/>
    <property type="evidence" value="ECO:0007669"/>
    <property type="project" value="TreeGrafter"/>
</dbReference>
<dbReference type="PROSITE" id="PS00116">
    <property type="entry name" value="DNA_POLYMERASE_B"/>
    <property type="match status" value="1"/>
</dbReference>
<dbReference type="GO" id="GO:0003688">
    <property type="term" value="F:DNA replication origin binding"/>
    <property type="evidence" value="ECO:0007669"/>
    <property type="project" value="TreeGrafter"/>
</dbReference>
<dbReference type="Pfam" id="PF08996">
    <property type="entry name" value="zf-DNA_Pol"/>
    <property type="match status" value="1"/>
</dbReference>
<evidence type="ECO:0000256" key="11">
    <source>
        <dbReference type="ARBA" id="ARBA00023242"/>
    </source>
</evidence>
<keyword evidence="17" id="KW-1185">Reference proteome</keyword>
<dbReference type="InterPro" id="IPR017964">
    <property type="entry name" value="DNA-dir_DNA_pol_B_CS"/>
</dbReference>
<dbReference type="InterPro" id="IPR023211">
    <property type="entry name" value="DNA_pol_palm_dom_sf"/>
</dbReference>
<dbReference type="PANTHER" id="PTHR45861">
    <property type="entry name" value="DNA POLYMERASE ALPHA CATALYTIC SUBUNIT"/>
    <property type="match status" value="1"/>
</dbReference>
<dbReference type="WBParaSite" id="HPBE_0001014201-mRNA-1">
    <property type="protein sequence ID" value="HPBE_0001014201-mRNA-1"/>
    <property type="gene ID" value="HPBE_0001014201"/>
</dbReference>
<dbReference type="FunFam" id="1.10.132.60:FF:000004">
    <property type="entry name" value="DNA polymerase"/>
    <property type="match status" value="1"/>
</dbReference>
<name>A0A3P8CG61_HELPZ</name>
<evidence type="ECO:0000313" key="17">
    <source>
        <dbReference type="Proteomes" id="UP000050761"/>
    </source>
</evidence>
<evidence type="ECO:0000256" key="10">
    <source>
        <dbReference type="ARBA" id="ARBA00023125"/>
    </source>
</evidence>
<dbReference type="GO" id="GO:0000166">
    <property type="term" value="F:nucleotide binding"/>
    <property type="evidence" value="ECO:0007669"/>
    <property type="project" value="InterPro"/>
</dbReference>
<evidence type="ECO:0000256" key="12">
    <source>
        <dbReference type="RuleBase" id="RU000442"/>
    </source>
</evidence>
<dbReference type="GO" id="GO:1902975">
    <property type="term" value="P:mitotic DNA replication initiation"/>
    <property type="evidence" value="ECO:0007669"/>
    <property type="project" value="InterPro"/>
</dbReference>
<dbReference type="SUPFAM" id="SSF56672">
    <property type="entry name" value="DNA/RNA polymerases"/>
    <property type="match status" value="1"/>
</dbReference>
<dbReference type="Pfam" id="PF03104">
    <property type="entry name" value="DNA_pol_B_exo1"/>
    <property type="match status" value="1"/>
</dbReference>
<keyword evidence="11" id="KW-0539">Nucleus</keyword>
<dbReference type="GO" id="GO:0033554">
    <property type="term" value="P:cellular response to stress"/>
    <property type="evidence" value="ECO:0007669"/>
    <property type="project" value="UniProtKB-ARBA"/>
</dbReference>
<accession>A0A3P8CG61</accession>
<dbReference type="GO" id="GO:0003887">
    <property type="term" value="F:DNA-directed DNA polymerase activity"/>
    <property type="evidence" value="ECO:0007669"/>
    <property type="project" value="UniProtKB-KW"/>
</dbReference>
<dbReference type="InterPro" id="IPR036397">
    <property type="entry name" value="RNaseH_sf"/>
</dbReference>
<comment type="catalytic activity">
    <reaction evidence="12">
        <text>DNA(n) + a 2'-deoxyribonucleoside 5'-triphosphate = DNA(n+1) + diphosphate</text>
        <dbReference type="Rhea" id="RHEA:22508"/>
        <dbReference type="Rhea" id="RHEA-COMP:17339"/>
        <dbReference type="Rhea" id="RHEA-COMP:17340"/>
        <dbReference type="ChEBI" id="CHEBI:33019"/>
        <dbReference type="ChEBI" id="CHEBI:61560"/>
        <dbReference type="ChEBI" id="CHEBI:173112"/>
        <dbReference type="EC" id="2.7.7.7"/>
    </reaction>
</comment>
<dbReference type="InterPro" id="IPR006172">
    <property type="entry name" value="DNA-dir_DNA_pol_B"/>
</dbReference>
<dbReference type="AlphaFoldDB" id="A0A3P8CG61"/>
<dbReference type="Gene3D" id="6.10.10.100">
    <property type="match status" value="1"/>
</dbReference>
<organism evidence="16">
    <name type="scientific">Heligmosomoides polygyrus</name>
    <name type="common">Parasitic roundworm</name>
    <dbReference type="NCBI Taxonomy" id="6339"/>
    <lineage>
        <taxon>Eukaryota</taxon>
        <taxon>Metazoa</taxon>
        <taxon>Ecdysozoa</taxon>
        <taxon>Nematoda</taxon>
        <taxon>Chromadorea</taxon>
        <taxon>Rhabditida</taxon>
        <taxon>Rhabditina</taxon>
        <taxon>Rhabditomorpha</taxon>
        <taxon>Strongyloidea</taxon>
        <taxon>Heligmosomidae</taxon>
        <taxon>Heligmosomoides</taxon>
    </lineage>
</organism>
<evidence type="ECO:0000313" key="18">
    <source>
        <dbReference type="WBParaSite" id="HPBE_0001014201-mRNA-1"/>
    </source>
</evidence>
<evidence type="ECO:0000256" key="6">
    <source>
        <dbReference type="ARBA" id="ARBA00022723"/>
    </source>
</evidence>
<feature type="domain" description="Zinc finger DNA-directed DNA polymerase family B alpha" evidence="15">
    <location>
        <begin position="914"/>
        <end position="1034"/>
    </location>
</feature>
<dbReference type="Gene3D" id="1.10.287.690">
    <property type="entry name" value="Helix hairpin bin"/>
    <property type="match status" value="1"/>
</dbReference>
<dbReference type="InterPro" id="IPR012337">
    <property type="entry name" value="RNaseH-like_sf"/>
</dbReference>
<keyword evidence="4 12" id="KW-0548">Nucleotidyltransferase</keyword>
<evidence type="ECO:0000259" key="14">
    <source>
        <dbReference type="Pfam" id="PF03104"/>
    </source>
</evidence>
<feature type="domain" description="DNA-directed DNA polymerase family B exonuclease" evidence="14">
    <location>
        <begin position="138"/>
        <end position="377"/>
    </location>
</feature>
<dbReference type="SUPFAM" id="SSF53098">
    <property type="entry name" value="Ribonuclease H-like"/>
    <property type="match status" value="1"/>
</dbReference>
<evidence type="ECO:0000313" key="16">
    <source>
        <dbReference type="EMBL" id="VDO83855.1"/>
    </source>
</evidence>
<evidence type="ECO:0000256" key="8">
    <source>
        <dbReference type="ARBA" id="ARBA00022833"/>
    </source>
</evidence>
<dbReference type="Gene3D" id="3.30.70.2820">
    <property type="match status" value="1"/>
</dbReference>
<reference evidence="18" key="2">
    <citation type="submission" date="2019-09" db="UniProtKB">
        <authorList>
            <consortium name="WormBaseParasite"/>
        </authorList>
    </citation>
    <scope>IDENTIFICATION</scope>
</reference>
<dbReference type="PANTHER" id="PTHR45861:SF1">
    <property type="entry name" value="DNA POLYMERASE ALPHA CATALYTIC SUBUNIT"/>
    <property type="match status" value="1"/>
</dbReference>
<evidence type="ECO:0000256" key="9">
    <source>
        <dbReference type="ARBA" id="ARBA00022932"/>
    </source>
</evidence>
<keyword evidence="10 12" id="KW-0238">DNA-binding</keyword>
<dbReference type="NCBIfam" id="TIGR00592">
    <property type="entry name" value="pol2"/>
    <property type="match status" value="1"/>
</dbReference>
<proteinExistence type="inferred from homology"/>
<keyword evidence="3 12" id="KW-0808">Transferase</keyword>
<dbReference type="GO" id="GO:0003682">
    <property type="term" value="F:chromatin binding"/>
    <property type="evidence" value="ECO:0007669"/>
    <property type="project" value="TreeGrafter"/>
</dbReference>
<keyword evidence="7" id="KW-0863">Zinc-finger</keyword>
<dbReference type="InterPro" id="IPR015088">
    <property type="entry name" value="Znf_DNA-dir_DNA_pol_B_alpha"/>
</dbReference>
<dbReference type="GO" id="GO:0006272">
    <property type="term" value="P:leading strand elongation"/>
    <property type="evidence" value="ECO:0007669"/>
    <property type="project" value="TreeGrafter"/>
</dbReference>
<dbReference type="InterPro" id="IPR043502">
    <property type="entry name" value="DNA/RNA_pol_sf"/>
</dbReference>
<dbReference type="GO" id="GO:0006273">
    <property type="term" value="P:lagging strand elongation"/>
    <property type="evidence" value="ECO:0007669"/>
    <property type="project" value="TreeGrafter"/>
</dbReference>
<dbReference type="InterPro" id="IPR038256">
    <property type="entry name" value="Pol_alpha_znc_sf"/>
</dbReference>
<dbReference type="Proteomes" id="UP000050761">
    <property type="component" value="Unassembled WGS sequence"/>
</dbReference>
<evidence type="ECO:0000256" key="5">
    <source>
        <dbReference type="ARBA" id="ARBA00022705"/>
    </source>
</evidence>
<evidence type="ECO:0000259" key="13">
    <source>
        <dbReference type="Pfam" id="PF00136"/>
    </source>
</evidence>
<comment type="similarity">
    <text evidence="2 12">Belongs to the DNA polymerase type-B family.</text>
</comment>
<dbReference type="Gene3D" id="2.40.50.730">
    <property type="match status" value="1"/>
</dbReference>
<dbReference type="OrthoDB" id="6755010at2759"/>
<dbReference type="Gene3D" id="1.10.3200.20">
    <property type="entry name" value="DNA Polymerase alpha, zinc finger"/>
    <property type="match status" value="1"/>
</dbReference>
<dbReference type="InterPro" id="IPR006134">
    <property type="entry name" value="DNA-dir_DNA_pol_B_multi_dom"/>
</dbReference>
<dbReference type="FunFam" id="1.10.287.690:FF:000003">
    <property type="entry name" value="DNA polymerase"/>
    <property type="match status" value="1"/>
</dbReference>
<dbReference type="CDD" id="cd05776">
    <property type="entry name" value="DNA_polB_alpha_exo"/>
    <property type="match status" value="1"/>
</dbReference>
<dbReference type="EC" id="2.7.7.7" evidence="12"/>
<dbReference type="Gene3D" id="1.10.132.60">
    <property type="entry name" value="DNA polymerase family B, C-terminal domain"/>
    <property type="match status" value="1"/>
</dbReference>
<keyword evidence="5 12" id="KW-0235">DNA replication</keyword>
<dbReference type="CDD" id="cd05532">
    <property type="entry name" value="POLBc_alpha"/>
    <property type="match status" value="1"/>
</dbReference>
<dbReference type="SMART" id="SM00486">
    <property type="entry name" value="POLBc"/>
    <property type="match status" value="1"/>
</dbReference>
<dbReference type="InterPro" id="IPR042087">
    <property type="entry name" value="DNA_pol_B_thumb"/>
</dbReference>
<evidence type="ECO:0000256" key="3">
    <source>
        <dbReference type="ARBA" id="ARBA00022679"/>
    </source>
</evidence>
<keyword evidence="9 12" id="KW-0239">DNA-directed DNA polymerase</keyword>